<dbReference type="Proteomes" id="UP000321525">
    <property type="component" value="Unassembled WGS sequence"/>
</dbReference>
<dbReference type="EMBL" id="VOLQ01000017">
    <property type="protein sequence ID" value="TWX66643.1"/>
    <property type="molecule type" value="Genomic_DNA"/>
</dbReference>
<evidence type="ECO:0000313" key="2">
    <source>
        <dbReference type="EMBL" id="TWX58770.1"/>
    </source>
</evidence>
<name>A0A5C6QD54_9GAMM</name>
<dbReference type="EMBL" id="VOLR01000014">
    <property type="protein sequence ID" value="TWX58770.1"/>
    <property type="molecule type" value="Genomic_DNA"/>
</dbReference>
<feature type="signal peptide" evidence="1">
    <location>
        <begin position="1"/>
        <end position="20"/>
    </location>
</feature>
<evidence type="ECO:0000313" key="4">
    <source>
        <dbReference type="Proteomes" id="UP000321525"/>
    </source>
</evidence>
<keyword evidence="4" id="KW-1185">Reference proteome</keyword>
<comment type="caution">
    <text evidence="3">The sequence shown here is derived from an EMBL/GenBank/DDBJ whole genome shotgun (WGS) entry which is preliminary data.</text>
</comment>
<dbReference type="Gene3D" id="2.60.40.4070">
    <property type="match status" value="1"/>
</dbReference>
<dbReference type="Proteomes" id="UP000321917">
    <property type="component" value="Unassembled WGS sequence"/>
</dbReference>
<dbReference type="AlphaFoldDB" id="A0A5C6QD54"/>
<protein>
    <submittedName>
        <fullName evidence="3">DUF2271 domain-containing protein</fullName>
    </submittedName>
</protein>
<dbReference type="InterPro" id="IPR014469">
    <property type="entry name" value="DUF2271"/>
</dbReference>
<dbReference type="PIRSF" id="PIRSF014995">
    <property type="entry name" value="UCP014995"/>
    <property type="match status" value="1"/>
</dbReference>
<proteinExistence type="predicted"/>
<dbReference type="OrthoDB" id="195316at2"/>
<accession>A0A5C6QD54</accession>
<keyword evidence="1" id="KW-0732">Signal</keyword>
<evidence type="ECO:0000313" key="3">
    <source>
        <dbReference type="EMBL" id="TWX66643.1"/>
    </source>
</evidence>
<evidence type="ECO:0000256" key="1">
    <source>
        <dbReference type="SAM" id="SignalP"/>
    </source>
</evidence>
<sequence>MKKIGLLLILLSWINFNAVANPSNSAPAQLQLELTLKQQLGEYHPPYVASWIENSQGKPVRTLLLWREKAKWLKDIRRWWRKVGKKDADFVDGITSATRAAGKYPLTFLAEDDQKKSLKKGQYTLFIEVVRENGGRAILRQPFVLNNIKSTFTLAPSHETDEIQFAVLPQ</sequence>
<reference evidence="3 5" key="1">
    <citation type="submission" date="2019-07" db="EMBL/GenBank/DDBJ databases">
        <title>Genomes of sea-ice associated Colwellia species.</title>
        <authorList>
            <person name="Bowman J.P."/>
        </authorList>
    </citation>
    <scope>NUCLEOTIDE SEQUENCE [LARGE SCALE GENOMIC DNA]</scope>
    <source>
        <strain evidence="2 4">ACAM 607</strain>
        <strain evidence="3 5">IC036</strain>
    </source>
</reference>
<organism evidence="3 5">
    <name type="scientific">Colwellia hornerae</name>
    <dbReference type="NCBI Taxonomy" id="89402"/>
    <lineage>
        <taxon>Bacteria</taxon>
        <taxon>Pseudomonadati</taxon>
        <taxon>Pseudomonadota</taxon>
        <taxon>Gammaproteobacteria</taxon>
        <taxon>Alteromonadales</taxon>
        <taxon>Colwelliaceae</taxon>
        <taxon>Colwellia</taxon>
    </lineage>
</organism>
<dbReference type="Pfam" id="PF10029">
    <property type="entry name" value="DUF2271"/>
    <property type="match status" value="1"/>
</dbReference>
<evidence type="ECO:0000313" key="5">
    <source>
        <dbReference type="Proteomes" id="UP000321917"/>
    </source>
</evidence>
<feature type="chain" id="PRO_5023088917" evidence="1">
    <location>
        <begin position="21"/>
        <end position="170"/>
    </location>
</feature>
<gene>
    <name evidence="2" type="ORF">ESZ26_11425</name>
    <name evidence="3" type="ORF">ESZ27_10255</name>
</gene>